<evidence type="ECO:0000256" key="4">
    <source>
        <dbReference type="ARBA" id="ARBA00022989"/>
    </source>
</evidence>
<feature type="transmembrane region" description="Helical" evidence="6">
    <location>
        <begin position="143"/>
        <end position="169"/>
    </location>
</feature>
<evidence type="ECO:0000256" key="2">
    <source>
        <dbReference type="ARBA" id="ARBA00022475"/>
    </source>
</evidence>
<feature type="domain" description="Major facilitator superfamily (MFS) profile" evidence="7">
    <location>
        <begin position="19"/>
        <end position="392"/>
    </location>
</feature>
<dbReference type="PROSITE" id="PS50850">
    <property type="entry name" value="MFS"/>
    <property type="match status" value="1"/>
</dbReference>
<feature type="transmembrane region" description="Helical" evidence="6">
    <location>
        <begin position="343"/>
        <end position="363"/>
    </location>
</feature>
<dbReference type="OrthoDB" id="9814237at2"/>
<dbReference type="GO" id="GO:0005886">
    <property type="term" value="C:plasma membrane"/>
    <property type="evidence" value="ECO:0007669"/>
    <property type="project" value="UniProtKB-SubCell"/>
</dbReference>
<comment type="subcellular location">
    <subcellularLocation>
        <location evidence="1">Cell membrane</location>
        <topology evidence="1">Multi-pass membrane protein</topology>
    </subcellularLocation>
</comment>
<organism evidence="8 9">
    <name type="scientific">Solihabitans fulvus</name>
    <dbReference type="NCBI Taxonomy" id="1892852"/>
    <lineage>
        <taxon>Bacteria</taxon>
        <taxon>Bacillati</taxon>
        <taxon>Actinomycetota</taxon>
        <taxon>Actinomycetes</taxon>
        <taxon>Pseudonocardiales</taxon>
        <taxon>Pseudonocardiaceae</taxon>
        <taxon>Solihabitans</taxon>
    </lineage>
</organism>
<feature type="transmembrane region" description="Helical" evidence="6">
    <location>
        <begin position="252"/>
        <end position="270"/>
    </location>
</feature>
<evidence type="ECO:0000256" key="6">
    <source>
        <dbReference type="SAM" id="Phobius"/>
    </source>
</evidence>
<evidence type="ECO:0000256" key="3">
    <source>
        <dbReference type="ARBA" id="ARBA00022692"/>
    </source>
</evidence>
<dbReference type="PANTHER" id="PTHR43124:SF10">
    <property type="entry name" value="PURINE EFFLUX PUMP PBUE"/>
    <property type="match status" value="1"/>
</dbReference>
<feature type="transmembrane region" description="Helical" evidence="6">
    <location>
        <begin position="215"/>
        <end position="232"/>
    </location>
</feature>
<keyword evidence="5 6" id="KW-0472">Membrane</keyword>
<protein>
    <submittedName>
        <fullName evidence="8">MFS transporter</fullName>
    </submittedName>
</protein>
<evidence type="ECO:0000256" key="5">
    <source>
        <dbReference type="ARBA" id="ARBA00023136"/>
    </source>
</evidence>
<dbReference type="Proteomes" id="UP000323454">
    <property type="component" value="Unassembled WGS sequence"/>
</dbReference>
<feature type="transmembrane region" description="Helical" evidence="6">
    <location>
        <begin position="369"/>
        <end position="387"/>
    </location>
</feature>
<evidence type="ECO:0000259" key="7">
    <source>
        <dbReference type="PROSITE" id="PS50850"/>
    </source>
</evidence>
<feature type="transmembrane region" description="Helical" evidence="6">
    <location>
        <begin position="282"/>
        <end position="298"/>
    </location>
</feature>
<dbReference type="InterPro" id="IPR050189">
    <property type="entry name" value="MFS_Efflux_Transporters"/>
</dbReference>
<dbReference type="PANTHER" id="PTHR43124">
    <property type="entry name" value="PURINE EFFLUX PUMP PBUE"/>
    <property type="match status" value="1"/>
</dbReference>
<feature type="transmembrane region" description="Helical" evidence="6">
    <location>
        <begin position="114"/>
        <end position="136"/>
    </location>
</feature>
<comment type="caution">
    <text evidence="8">The sequence shown here is derived from an EMBL/GenBank/DDBJ whole genome shotgun (WGS) entry which is preliminary data.</text>
</comment>
<accession>A0A5B2X407</accession>
<feature type="transmembrane region" description="Helical" evidence="6">
    <location>
        <begin position="84"/>
        <end position="102"/>
    </location>
</feature>
<keyword evidence="9" id="KW-1185">Reference proteome</keyword>
<feature type="transmembrane region" description="Helical" evidence="6">
    <location>
        <begin position="304"/>
        <end position="322"/>
    </location>
</feature>
<dbReference type="GO" id="GO:0022857">
    <property type="term" value="F:transmembrane transporter activity"/>
    <property type="evidence" value="ECO:0007669"/>
    <property type="project" value="InterPro"/>
</dbReference>
<dbReference type="Gene3D" id="1.20.1250.20">
    <property type="entry name" value="MFS general substrate transporter like domains"/>
    <property type="match status" value="2"/>
</dbReference>
<feature type="transmembrane region" description="Helical" evidence="6">
    <location>
        <begin position="20"/>
        <end position="41"/>
    </location>
</feature>
<evidence type="ECO:0000256" key="1">
    <source>
        <dbReference type="ARBA" id="ARBA00004651"/>
    </source>
</evidence>
<dbReference type="SUPFAM" id="SSF103473">
    <property type="entry name" value="MFS general substrate transporter"/>
    <property type="match status" value="1"/>
</dbReference>
<dbReference type="EMBL" id="VUOB01000042">
    <property type="protein sequence ID" value="KAA2258037.1"/>
    <property type="molecule type" value="Genomic_DNA"/>
</dbReference>
<keyword evidence="3 6" id="KW-0812">Transmembrane</keyword>
<dbReference type="CDD" id="cd17324">
    <property type="entry name" value="MFS_NepI_like"/>
    <property type="match status" value="1"/>
</dbReference>
<dbReference type="InterPro" id="IPR036259">
    <property type="entry name" value="MFS_trans_sf"/>
</dbReference>
<sequence length="392" mass="39957">MTGTHTTTAPAAETRWRPHAAVLALGTFAVGTDAFVIAGVLPSIGAELHVGVAAAGQLVSVFSIAYAVLAPVLAALTASWPRRAVLLTALGVFALGNVVTALTPGYGLVLASRVVAAAGAALYTANASSTAAALAGDRQHGRAIAIVMLGLTSSLVLGAPLGTAIGAAWGWWATMWFVTALALVAGPFIALRLPEVGGSGRVGLRQRLLPLGDRRVLRVLVGTVVVFTGIYVPYTYLSAIFADATGGDGDRLALLILLYGVAGTVGNFLAGHLADRLGPRRVILAATLLLTVVFLVLPSVRGTFAAALPAIAVTGLFSFSVTTPQQHQIIALAPESRSLVISLYQSSLYLAISLASVLGAAGLTAFGAVWLAPVAAVCTLLAAVLTWRGGRE</sequence>
<dbReference type="Pfam" id="PF07690">
    <property type="entry name" value="MFS_1"/>
    <property type="match status" value="2"/>
</dbReference>
<keyword evidence="2" id="KW-1003">Cell membrane</keyword>
<evidence type="ECO:0000313" key="9">
    <source>
        <dbReference type="Proteomes" id="UP000323454"/>
    </source>
</evidence>
<name>A0A5B2X407_9PSEU</name>
<proteinExistence type="predicted"/>
<reference evidence="8 9" key="2">
    <citation type="submission" date="2019-09" db="EMBL/GenBank/DDBJ databases">
        <authorList>
            <person name="Jin C."/>
        </authorList>
    </citation>
    <scope>NUCLEOTIDE SEQUENCE [LARGE SCALE GENOMIC DNA]</scope>
    <source>
        <strain evidence="8 9">AN110305</strain>
    </source>
</reference>
<dbReference type="InterPro" id="IPR020846">
    <property type="entry name" value="MFS_dom"/>
</dbReference>
<feature type="transmembrane region" description="Helical" evidence="6">
    <location>
        <begin position="53"/>
        <end position="77"/>
    </location>
</feature>
<reference evidence="8 9" key="1">
    <citation type="submission" date="2019-09" db="EMBL/GenBank/DDBJ databases">
        <title>Goodfellowia gen. nov., a new genus of the Pseudonocardineae related to Actinoalloteichus, containing Goodfellowia coeruleoviolacea gen. nov., comb. nov. gen. nov., comb. nov.</title>
        <authorList>
            <person name="Labeda D."/>
        </authorList>
    </citation>
    <scope>NUCLEOTIDE SEQUENCE [LARGE SCALE GENOMIC DNA]</scope>
    <source>
        <strain evidence="8 9">AN110305</strain>
    </source>
</reference>
<dbReference type="InterPro" id="IPR011701">
    <property type="entry name" value="MFS"/>
</dbReference>
<keyword evidence="4 6" id="KW-1133">Transmembrane helix</keyword>
<dbReference type="AlphaFoldDB" id="A0A5B2X407"/>
<dbReference type="RefSeq" id="WP_149851999.1">
    <property type="nucleotide sequence ID" value="NZ_VUOB01000042.1"/>
</dbReference>
<feature type="transmembrane region" description="Helical" evidence="6">
    <location>
        <begin position="175"/>
        <end position="194"/>
    </location>
</feature>
<evidence type="ECO:0000313" key="8">
    <source>
        <dbReference type="EMBL" id="KAA2258037.1"/>
    </source>
</evidence>
<gene>
    <name evidence="8" type="ORF">F0L68_23935</name>
</gene>